<dbReference type="AlphaFoldDB" id="A0AAV5M746"/>
<accession>A0AAV5M746</accession>
<name>A0AAV5M746_9ROSI</name>
<protein>
    <submittedName>
        <fullName evidence="1">Uncharacterized protein</fullName>
    </submittedName>
</protein>
<comment type="caution">
    <text evidence="1">The sequence shown here is derived from an EMBL/GenBank/DDBJ whole genome shotgun (WGS) entry which is preliminary data.</text>
</comment>
<evidence type="ECO:0000313" key="1">
    <source>
        <dbReference type="EMBL" id="GKV45328.1"/>
    </source>
</evidence>
<gene>
    <name evidence="1" type="ORF">SLEP1_g52433</name>
</gene>
<reference evidence="1 2" key="1">
    <citation type="journal article" date="2021" name="Commun. Biol.">
        <title>The genome of Shorea leprosula (Dipterocarpaceae) highlights the ecological relevance of drought in aseasonal tropical rainforests.</title>
        <authorList>
            <person name="Ng K.K.S."/>
            <person name="Kobayashi M.J."/>
            <person name="Fawcett J.A."/>
            <person name="Hatakeyama M."/>
            <person name="Paape T."/>
            <person name="Ng C.H."/>
            <person name="Ang C.C."/>
            <person name="Tnah L.H."/>
            <person name="Lee C.T."/>
            <person name="Nishiyama T."/>
            <person name="Sese J."/>
            <person name="O'Brien M.J."/>
            <person name="Copetti D."/>
            <person name="Mohd Noor M.I."/>
            <person name="Ong R.C."/>
            <person name="Putra M."/>
            <person name="Sireger I.Z."/>
            <person name="Indrioko S."/>
            <person name="Kosugi Y."/>
            <person name="Izuno A."/>
            <person name="Isagi Y."/>
            <person name="Lee S.L."/>
            <person name="Shimizu K.K."/>
        </authorList>
    </citation>
    <scope>NUCLEOTIDE SEQUENCE [LARGE SCALE GENOMIC DNA]</scope>
    <source>
        <strain evidence="1">214</strain>
    </source>
</reference>
<organism evidence="1 2">
    <name type="scientific">Rubroshorea leprosula</name>
    <dbReference type="NCBI Taxonomy" id="152421"/>
    <lineage>
        <taxon>Eukaryota</taxon>
        <taxon>Viridiplantae</taxon>
        <taxon>Streptophyta</taxon>
        <taxon>Embryophyta</taxon>
        <taxon>Tracheophyta</taxon>
        <taxon>Spermatophyta</taxon>
        <taxon>Magnoliopsida</taxon>
        <taxon>eudicotyledons</taxon>
        <taxon>Gunneridae</taxon>
        <taxon>Pentapetalae</taxon>
        <taxon>rosids</taxon>
        <taxon>malvids</taxon>
        <taxon>Malvales</taxon>
        <taxon>Dipterocarpaceae</taxon>
        <taxon>Rubroshorea</taxon>
    </lineage>
</organism>
<evidence type="ECO:0000313" key="2">
    <source>
        <dbReference type="Proteomes" id="UP001054252"/>
    </source>
</evidence>
<keyword evidence="2" id="KW-1185">Reference proteome</keyword>
<proteinExistence type="predicted"/>
<dbReference type="Proteomes" id="UP001054252">
    <property type="component" value="Unassembled WGS sequence"/>
</dbReference>
<sequence>MDSTIMDNYRFKSCSLFSLFNEPFADTVDVVYPNCNFYGPGRVVGCCNG</sequence>
<dbReference type="EMBL" id="BPVZ01000193">
    <property type="protein sequence ID" value="GKV45328.1"/>
    <property type="molecule type" value="Genomic_DNA"/>
</dbReference>